<proteinExistence type="predicted"/>
<keyword evidence="1" id="KW-0175">Coiled coil</keyword>
<organism evidence="2">
    <name type="scientific">marine sediment metagenome</name>
    <dbReference type="NCBI Taxonomy" id="412755"/>
    <lineage>
        <taxon>unclassified sequences</taxon>
        <taxon>metagenomes</taxon>
        <taxon>ecological metagenomes</taxon>
    </lineage>
</organism>
<reference evidence="2" key="1">
    <citation type="journal article" date="2015" name="Nature">
        <title>Complex archaea that bridge the gap between prokaryotes and eukaryotes.</title>
        <authorList>
            <person name="Spang A."/>
            <person name="Saw J.H."/>
            <person name="Jorgensen S.L."/>
            <person name="Zaremba-Niedzwiedzka K."/>
            <person name="Martijn J."/>
            <person name="Lind A.E."/>
            <person name="van Eijk R."/>
            <person name="Schleper C."/>
            <person name="Guy L."/>
            <person name="Ettema T.J."/>
        </authorList>
    </citation>
    <scope>NUCLEOTIDE SEQUENCE</scope>
</reference>
<evidence type="ECO:0000256" key="1">
    <source>
        <dbReference type="SAM" id="Coils"/>
    </source>
</evidence>
<dbReference type="AlphaFoldDB" id="A0A0F9QAN5"/>
<sequence>MSKDLKNLIDSVEKKALSRTELEQKFQKKKEEVKRLKFTLKEQKLLIEDLKSQVKDEEVDQDELPSEVQILKDIIISQRKNLIRRDNNINDLNKEIDELTVLLENEEKIDFREKNNEELISAQKLLLQLTDENEEYKNQIKHLQAKLDEMQYNERKVDNIEDENIQIEENEELVNIKRLNFQLMEENGTLRVEIESLKTEVQEGIEEATLEELKLANDKIKILTLELEDYEAQVKYLQNRLEKDSQPLESNRDDISEFNRMKDELLEYQRQNLVLNDMVIDLKEDNLDEESMEEINTSEFYTIPKLIPLSLFNRIYNLLDNRQKGIVKNILIKDLKSEYNEVKINAVKILSQIKDAKIYDAFLEMIHDKNWMVRLYIIKALSKFESKYDELIDLMKELSRDLDVDVRELAIKVLYNITTD</sequence>
<gene>
    <name evidence="2" type="ORF">LCGC14_1038640</name>
</gene>
<feature type="coiled-coil region" evidence="1">
    <location>
        <begin position="213"/>
        <end position="240"/>
    </location>
</feature>
<dbReference type="Pfam" id="PF13646">
    <property type="entry name" value="HEAT_2"/>
    <property type="match status" value="1"/>
</dbReference>
<dbReference type="Gene3D" id="1.25.10.10">
    <property type="entry name" value="Leucine-rich Repeat Variant"/>
    <property type="match status" value="1"/>
</dbReference>
<accession>A0A0F9QAN5</accession>
<evidence type="ECO:0008006" key="3">
    <source>
        <dbReference type="Google" id="ProtNLM"/>
    </source>
</evidence>
<dbReference type="SUPFAM" id="SSF48371">
    <property type="entry name" value="ARM repeat"/>
    <property type="match status" value="1"/>
</dbReference>
<dbReference type="EMBL" id="LAZR01004263">
    <property type="protein sequence ID" value="KKN10231.1"/>
    <property type="molecule type" value="Genomic_DNA"/>
</dbReference>
<name>A0A0F9QAN5_9ZZZZ</name>
<feature type="coiled-coil region" evidence="1">
    <location>
        <begin position="89"/>
        <end position="173"/>
    </location>
</feature>
<protein>
    <recommendedName>
        <fullName evidence="3">HEAT repeat domain-containing protein</fullName>
    </recommendedName>
</protein>
<evidence type="ECO:0000313" key="2">
    <source>
        <dbReference type="EMBL" id="KKN10231.1"/>
    </source>
</evidence>
<comment type="caution">
    <text evidence="2">The sequence shown here is derived from an EMBL/GenBank/DDBJ whole genome shotgun (WGS) entry which is preliminary data.</text>
</comment>
<feature type="coiled-coil region" evidence="1">
    <location>
        <begin position="19"/>
        <end position="60"/>
    </location>
</feature>
<dbReference type="InterPro" id="IPR016024">
    <property type="entry name" value="ARM-type_fold"/>
</dbReference>
<dbReference type="InterPro" id="IPR011989">
    <property type="entry name" value="ARM-like"/>
</dbReference>